<dbReference type="PANTHER" id="PTHR43085:SF57">
    <property type="entry name" value="CARBOHYDRATE KINASE PFKB DOMAIN-CONTAINING PROTEIN"/>
    <property type="match status" value="1"/>
</dbReference>
<comment type="caution">
    <text evidence="5">The sequence shown here is derived from an EMBL/GenBank/DDBJ whole genome shotgun (WGS) entry which is preliminary data.</text>
</comment>
<gene>
    <name evidence="5" type="ORF">LT679_17380</name>
</gene>
<evidence type="ECO:0000256" key="1">
    <source>
        <dbReference type="ARBA" id="ARBA00010688"/>
    </source>
</evidence>
<protein>
    <submittedName>
        <fullName evidence="5">Carbohydrate kinase</fullName>
    </submittedName>
</protein>
<keyword evidence="2" id="KW-0808">Transferase</keyword>
<dbReference type="InterPro" id="IPR011611">
    <property type="entry name" value="PfkB_dom"/>
</dbReference>
<evidence type="ECO:0000313" key="5">
    <source>
        <dbReference type="EMBL" id="MCD8742386.1"/>
    </source>
</evidence>
<dbReference type="SUPFAM" id="SSF53613">
    <property type="entry name" value="Ribokinase-like"/>
    <property type="match status" value="1"/>
</dbReference>
<dbReference type="EMBL" id="JAJPWV010000006">
    <property type="protein sequence ID" value="MCD8742386.1"/>
    <property type="molecule type" value="Genomic_DNA"/>
</dbReference>
<dbReference type="InterPro" id="IPR029056">
    <property type="entry name" value="Ribokinase-like"/>
</dbReference>
<evidence type="ECO:0000259" key="4">
    <source>
        <dbReference type="Pfam" id="PF00294"/>
    </source>
</evidence>
<accession>A0ABS8U5J3</accession>
<comment type="similarity">
    <text evidence="1">Belongs to the carbohydrate kinase PfkB family.</text>
</comment>
<feature type="domain" description="Carbohydrate kinase PfkB" evidence="4">
    <location>
        <begin position="18"/>
        <end position="280"/>
    </location>
</feature>
<evidence type="ECO:0000256" key="3">
    <source>
        <dbReference type="ARBA" id="ARBA00022777"/>
    </source>
</evidence>
<dbReference type="Pfam" id="PF00294">
    <property type="entry name" value="PfkB"/>
    <property type="match status" value="1"/>
</dbReference>
<sequence length="298" mass="33035">MKKHVLCFGEVLWDTFADGKKAGGAPMNVARHLAQQKVEVSFASRIGNDQSGKELAHFLKENELFGDSIQFDNELPTCEVTVELDADNQATYIIPEPVSWDNIKAEKGLRKHAKKVSAIVYGSLASRGKTTRDTLRTLLDDSKALKIFDVNLRAPHFELATIENLAAKADVVKMNEEEAILLVGAKDSENLQERIIEFKKKYHVKTICVTRGGKGAMVLHDEKFYEHPGFKVEVEDTVGAGDAFLATFIKGLLKEKPMDQVLEKACAVGAYVTTRRGANPEYTKEQIRAIRAALSEGK</sequence>
<dbReference type="InterPro" id="IPR050306">
    <property type="entry name" value="PfkB_Carbo_kinase"/>
</dbReference>
<proteinExistence type="inferred from homology"/>
<dbReference type="PANTHER" id="PTHR43085">
    <property type="entry name" value="HEXOKINASE FAMILY MEMBER"/>
    <property type="match status" value="1"/>
</dbReference>
<name>A0ABS8U5J3_9SPHI</name>
<evidence type="ECO:0000256" key="2">
    <source>
        <dbReference type="ARBA" id="ARBA00022679"/>
    </source>
</evidence>
<keyword evidence="6" id="KW-1185">Reference proteome</keyword>
<keyword evidence="3 5" id="KW-0418">Kinase</keyword>
<organism evidence="5 6">
    <name type="scientific">Mucilaginibacter roseus</name>
    <dbReference type="NCBI Taxonomy" id="1528868"/>
    <lineage>
        <taxon>Bacteria</taxon>
        <taxon>Pseudomonadati</taxon>
        <taxon>Bacteroidota</taxon>
        <taxon>Sphingobacteriia</taxon>
        <taxon>Sphingobacteriales</taxon>
        <taxon>Sphingobacteriaceae</taxon>
        <taxon>Mucilaginibacter</taxon>
    </lineage>
</organism>
<dbReference type="GO" id="GO:0016301">
    <property type="term" value="F:kinase activity"/>
    <property type="evidence" value="ECO:0007669"/>
    <property type="project" value="UniProtKB-KW"/>
</dbReference>
<dbReference type="CDD" id="cd01167">
    <property type="entry name" value="bac_FRK"/>
    <property type="match status" value="1"/>
</dbReference>
<dbReference type="Gene3D" id="3.40.1190.20">
    <property type="match status" value="1"/>
</dbReference>
<reference evidence="5 6" key="1">
    <citation type="submission" date="2021-12" db="EMBL/GenBank/DDBJ databases">
        <title>Mucilaginibacter roseus genome.</title>
        <authorList>
            <person name="Ferreira J.R."/>
            <person name="Newman J.D."/>
        </authorList>
    </citation>
    <scope>NUCLEOTIDE SEQUENCE [LARGE SCALE GENOMIC DNA]</scope>
    <source>
        <strain evidence="5 6">LMG 28454</strain>
    </source>
</reference>
<dbReference type="RefSeq" id="WP_232178943.1">
    <property type="nucleotide sequence ID" value="NZ_JAJPWV010000006.1"/>
</dbReference>
<evidence type="ECO:0000313" key="6">
    <source>
        <dbReference type="Proteomes" id="UP001199919"/>
    </source>
</evidence>
<dbReference type="Proteomes" id="UP001199919">
    <property type="component" value="Unassembled WGS sequence"/>
</dbReference>